<reference evidence="6" key="1">
    <citation type="submission" date="2021-11" db="EMBL/GenBank/DDBJ databases">
        <title>Description of a new species Pelosinus isolated from the bottom sediments of Lake Baikal.</title>
        <authorList>
            <person name="Zakharyuk A."/>
        </authorList>
    </citation>
    <scope>NUCLEOTIDE SEQUENCE</scope>
    <source>
        <strain evidence="6">Bkl1</strain>
    </source>
</reference>
<evidence type="ECO:0000256" key="1">
    <source>
        <dbReference type="ARBA" id="ARBA00005750"/>
    </source>
</evidence>
<dbReference type="EMBL" id="JAJHJB010000002">
    <property type="protein sequence ID" value="MCC5464140.1"/>
    <property type="molecule type" value="Genomic_DNA"/>
</dbReference>
<organism evidence="6 7">
    <name type="scientific">Pelosinus baikalensis</name>
    <dbReference type="NCBI Taxonomy" id="2892015"/>
    <lineage>
        <taxon>Bacteria</taxon>
        <taxon>Bacillati</taxon>
        <taxon>Bacillota</taxon>
        <taxon>Negativicutes</taxon>
        <taxon>Selenomonadales</taxon>
        <taxon>Sporomusaceae</taxon>
        <taxon>Pelosinus</taxon>
    </lineage>
</organism>
<evidence type="ECO:0000313" key="7">
    <source>
        <dbReference type="Proteomes" id="UP001165492"/>
    </source>
</evidence>
<comment type="caution">
    <text evidence="6">The sequence shown here is derived from an EMBL/GenBank/DDBJ whole genome shotgun (WGS) entry which is preliminary data.</text>
</comment>
<proteinExistence type="inferred from homology"/>
<comment type="catalytic activity">
    <reaction evidence="5">
        <text>O-phospho-L-tyrosyl-[protein] + H2O = L-tyrosyl-[protein] + phosphate</text>
        <dbReference type="Rhea" id="RHEA:10684"/>
        <dbReference type="Rhea" id="RHEA-COMP:10136"/>
        <dbReference type="Rhea" id="RHEA-COMP:20101"/>
        <dbReference type="ChEBI" id="CHEBI:15377"/>
        <dbReference type="ChEBI" id="CHEBI:43474"/>
        <dbReference type="ChEBI" id="CHEBI:46858"/>
        <dbReference type="ChEBI" id="CHEBI:61978"/>
        <dbReference type="EC" id="3.1.3.48"/>
    </reaction>
</comment>
<dbReference type="EC" id="3.1.3.48" evidence="2"/>
<protein>
    <recommendedName>
        <fullName evidence="2">protein-tyrosine-phosphatase</fullName>
        <ecNumber evidence="2">3.1.3.48</ecNumber>
    </recommendedName>
</protein>
<evidence type="ECO:0000256" key="4">
    <source>
        <dbReference type="ARBA" id="ARBA00022912"/>
    </source>
</evidence>
<dbReference type="InterPro" id="IPR016667">
    <property type="entry name" value="Caps_polysacc_synth_CpsB/CapC"/>
</dbReference>
<evidence type="ECO:0000256" key="3">
    <source>
        <dbReference type="ARBA" id="ARBA00022801"/>
    </source>
</evidence>
<dbReference type="PIRSF" id="PIRSF016557">
    <property type="entry name" value="Caps_synth_CpsB"/>
    <property type="match status" value="1"/>
</dbReference>
<dbReference type="Pfam" id="PF19567">
    <property type="entry name" value="CpsB_CapC"/>
    <property type="match status" value="1"/>
</dbReference>
<comment type="similarity">
    <text evidence="1">Belongs to the metallo-dependent hydrolases superfamily. CpsB/CapC family.</text>
</comment>
<keyword evidence="4" id="KW-0904">Protein phosphatase</keyword>
<gene>
    <name evidence="6" type="ORF">LMF89_02030</name>
</gene>
<keyword evidence="3" id="KW-0378">Hydrolase</keyword>
<keyword evidence="7" id="KW-1185">Reference proteome</keyword>
<evidence type="ECO:0000256" key="2">
    <source>
        <dbReference type="ARBA" id="ARBA00013064"/>
    </source>
</evidence>
<dbReference type="Proteomes" id="UP001165492">
    <property type="component" value="Unassembled WGS sequence"/>
</dbReference>
<dbReference type="InterPro" id="IPR016195">
    <property type="entry name" value="Pol/histidinol_Pase-like"/>
</dbReference>
<dbReference type="PANTHER" id="PTHR39181:SF1">
    <property type="entry name" value="TYROSINE-PROTEIN PHOSPHATASE YWQE"/>
    <property type="match status" value="1"/>
</dbReference>
<sequence length="264" mass="29145">MFDLHSHIIPGIDDGSKNMEMSLAMLQMAVENGTKGIVATPHIIEGEWLPAWDRVLVECDTLRQEAQKAGIEIPIFPGGEVAIHFDILEKLKGPGSYCINGGRYLLVELPANHIPSFTDDFFFTLQARGITPVLAHPERHPEIAKKPELLAEWIGKGILTQMNGTSITGHMGERVMATAELLLVNNMIHSLGSDAHRINHRNTNLTPAIKKITELIGIKKTQSITVENSNHIISGKDVDIPAISDIQYPKKTKGIMAWIGSIWK</sequence>
<dbReference type="Gene3D" id="3.20.20.140">
    <property type="entry name" value="Metal-dependent hydrolases"/>
    <property type="match status" value="1"/>
</dbReference>
<dbReference type="PANTHER" id="PTHR39181">
    <property type="entry name" value="TYROSINE-PROTEIN PHOSPHATASE YWQE"/>
    <property type="match status" value="1"/>
</dbReference>
<dbReference type="SUPFAM" id="SSF89550">
    <property type="entry name" value="PHP domain-like"/>
    <property type="match status" value="1"/>
</dbReference>
<name>A0ABS8HM69_9FIRM</name>
<evidence type="ECO:0000256" key="5">
    <source>
        <dbReference type="ARBA" id="ARBA00051722"/>
    </source>
</evidence>
<dbReference type="RefSeq" id="WP_229533658.1">
    <property type="nucleotide sequence ID" value="NZ_JAJHJB010000002.1"/>
</dbReference>
<evidence type="ECO:0000313" key="6">
    <source>
        <dbReference type="EMBL" id="MCC5464140.1"/>
    </source>
</evidence>
<accession>A0ABS8HM69</accession>